<dbReference type="AlphaFoldDB" id="A0A5J4PW16"/>
<dbReference type="EMBL" id="SNRY01006294">
    <property type="protein sequence ID" value="KAA6312928.1"/>
    <property type="molecule type" value="Genomic_DNA"/>
</dbReference>
<organism evidence="2">
    <name type="scientific">termite gut metagenome</name>
    <dbReference type="NCBI Taxonomy" id="433724"/>
    <lineage>
        <taxon>unclassified sequences</taxon>
        <taxon>metagenomes</taxon>
        <taxon>organismal metagenomes</taxon>
    </lineage>
</organism>
<evidence type="ECO:0000313" key="2">
    <source>
        <dbReference type="EMBL" id="KAA6312928.1"/>
    </source>
</evidence>
<feature type="region of interest" description="Disordered" evidence="1">
    <location>
        <begin position="20"/>
        <end position="43"/>
    </location>
</feature>
<evidence type="ECO:0000256" key="1">
    <source>
        <dbReference type="SAM" id="MobiDB-lite"/>
    </source>
</evidence>
<accession>A0A5J4PW16</accession>
<feature type="non-terminal residue" evidence="2">
    <location>
        <position position="1"/>
    </location>
</feature>
<protein>
    <submittedName>
        <fullName evidence="2">Uncharacterized protein</fullName>
    </submittedName>
</protein>
<comment type="caution">
    <text evidence="2">The sequence shown here is derived from an EMBL/GenBank/DDBJ whole genome shotgun (WGS) entry which is preliminary data.</text>
</comment>
<proteinExistence type="predicted"/>
<gene>
    <name evidence="2" type="ORF">EZS27_036219</name>
</gene>
<reference evidence="2" key="1">
    <citation type="submission" date="2019-03" db="EMBL/GenBank/DDBJ databases">
        <title>Single cell metagenomics reveals metabolic interactions within the superorganism composed of flagellate Streblomastix strix and complex community of Bacteroidetes bacteria on its surface.</title>
        <authorList>
            <person name="Treitli S.C."/>
            <person name="Kolisko M."/>
            <person name="Husnik F."/>
            <person name="Keeling P."/>
            <person name="Hampl V."/>
        </authorList>
    </citation>
    <scope>NUCLEOTIDE SEQUENCE</scope>
    <source>
        <strain evidence="2">STM</strain>
    </source>
</reference>
<sequence>KASLIAELVKNYNDVLLAGTERPIQRPADADRQKSCYSGKKTS</sequence>
<name>A0A5J4PW16_9ZZZZ</name>